<dbReference type="GO" id="GO:0003755">
    <property type="term" value="F:peptidyl-prolyl cis-trans isomerase activity"/>
    <property type="evidence" value="ECO:0007669"/>
    <property type="project" value="UniProtKB-KW"/>
</dbReference>
<evidence type="ECO:0000256" key="1">
    <source>
        <dbReference type="ARBA" id="ARBA00023110"/>
    </source>
</evidence>
<dbReference type="Pfam" id="PF05698">
    <property type="entry name" value="Trigger_C"/>
    <property type="match status" value="1"/>
</dbReference>
<organism evidence="4 5">
    <name type="scientific">Mycoplasma amphoriforme A39</name>
    <dbReference type="NCBI Taxonomy" id="572419"/>
    <lineage>
        <taxon>Bacteria</taxon>
        <taxon>Bacillati</taxon>
        <taxon>Mycoplasmatota</taxon>
        <taxon>Mollicutes</taxon>
        <taxon>Mycoplasmataceae</taxon>
        <taxon>Mycoplasma</taxon>
    </lineage>
</organism>
<gene>
    <name evidence="4" type="ORF">MAMA39_06340</name>
</gene>
<dbReference type="Gene3D" id="1.10.3120.10">
    <property type="entry name" value="Trigger factor, C-terminal domain"/>
    <property type="match status" value="1"/>
</dbReference>
<evidence type="ECO:0000259" key="3">
    <source>
        <dbReference type="Pfam" id="PF05698"/>
    </source>
</evidence>
<feature type="domain" description="Trigger factor C-terminal" evidence="3">
    <location>
        <begin position="115"/>
        <end position="185"/>
    </location>
</feature>
<dbReference type="InterPro" id="IPR037041">
    <property type="entry name" value="Trigger_fac_C_sf"/>
</dbReference>
<keyword evidence="1" id="KW-0697">Rotamase</keyword>
<protein>
    <recommendedName>
        <fullName evidence="3">Trigger factor C-terminal domain-containing protein</fullName>
    </recommendedName>
</protein>
<keyword evidence="2" id="KW-0413">Isomerase</keyword>
<dbReference type="InterPro" id="IPR054820">
    <property type="entry name" value="MPN555-like"/>
</dbReference>
<dbReference type="SUPFAM" id="SSF109998">
    <property type="entry name" value="Triger factor/SurA peptide-binding domain-like"/>
    <property type="match status" value="1"/>
</dbReference>
<dbReference type="KEGG" id="mamp:MAMA39_06340"/>
<dbReference type="Proteomes" id="UP000261764">
    <property type="component" value="Chromosome I"/>
</dbReference>
<dbReference type="RefSeq" id="WP_343251381.1">
    <property type="nucleotide sequence ID" value="NZ_HG937516.1"/>
</dbReference>
<reference evidence="4 5" key="1">
    <citation type="journal article" date="2015" name="Clin. Infect. Dis.">
        <title>Genomic Investigations unmask Mycoplasma amphoriforme, a new respiratory pathogen.</title>
        <authorList>
            <person name="Gillespie S.H."/>
            <person name="Ling C.L."/>
            <person name="Oravcova K."/>
            <person name="Pinheiro M."/>
            <person name="Wells L."/>
            <person name="Bryant J.M."/>
            <person name="McHugh T.D."/>
            <person name="Bebear C."/>
            <person name="Webster D."/>
            <person name="Harris S.R."/>
            <person name="Seth-Smith H.M."/>
            <person name="Thomson N.R."/>
        </authorList>
    </citation>
    <scope>NUCLEOTIDE SEQUENCE [LARGE SCALE GENOMIC DNA]</scope>
    <source>
        <strain evidence="4 5">A39</strain>
    </source>
</reference>
<evidence type="ECO:0000256" key="2">
    <source>
        <dbReference type="ARBA" id="ARBA00023235"/>
    </source>
</evidence>
<dbReference type="InterPro" id="IPR008880">
    <property type="entry name" value="Trigger_fac_C"/>
</dbReference>
<dbReference type="InterPro" id="IPR027304">
    <property type="entry name" value="Trigger_fact/SurA_dom_sf"/>
</dbReference>
<keyword evidence="5" id="KW-1185">Reference proteome</keyword>
<dbReference type="AlphaFoldDB" id="A0A292IIJ2"/>
<dbReference type="GO" id="GO:0006457">
    <property type="term" value="P:protein folding"/>
    <property type="evidence" value="ECO:0007669"/>
    <property type="project" value="InterPro"/>
</dbReference>
<evidence type="ECO:0000313" key="4">
    <source>
        <dbReference type="EMBL" id="CDN40751.1"/>
    </source>
</evidence>
<accession>A0A292IIJ2</accession>
<dbReference type="EMBL" id="HG937516">
    <property type="protein sequence ID" value="CDN40751.1"/>
    <property type="molecule type" value="Genomic_DNA"/>
</dbReference>
<evidence type="ECO:0000313" key="5">
    <source>
        <dbReference type="Proteomes" id="UP000261764"/>
    </source>
</evidence>
<name>A0A292IIJ2_9MOLU</name>
<dbReference type="GO" id="GO:0015031">
    <property type="term" value="P:protein transport"/>
    <property type="evidence" value="ECO:0007669"/>
    <property type="project" value="InterPro"/>
</dbReference>
<proteinExistence type="predicted"/>
<dbReference type="NCBIfam" id="NF045756">
    <property type="entry name" value="MPN555"/>
    <property type="match status" value="1"/>
</dbReference>
<sequence>MNDNSTPQNLVNNSTAIPNSEIDFKKELVITRIFADANLIAQHKERLSKGLPNITPQMLDFEMVQVVIKDNLFSTAMNEIVTHFNFNLDANFVNQIKADLKKNLSGPQALDDNGVAVIADKIIKKELVFNHLAKLWNITVSDDEVKSMLDVFYQRTNQSIREVLDDKDKFEGIRRAILEEKLILKTIAAFPIRFDLNNPNIKQPEASVS</sequence>